<feature type="domain" description="Thiolase N-terminal" evidence="6">
    <location>
        <begin position="9"/>
        <end position="268"/>
    </location>
</feature>
<feature type="domain" description="Thiolase C-terminal" evidence="7">
    <location>
        <begin position="280"/>
        <end position="418"/>
    </location>
</feature>
<evidence type="ECO:0000256" key="2">
    <source>
        <dbReference type="ARBA" id="ARBA00022679"/>
    </source>
</evidence>
<dbReference type="AlphaFoldDB" id="A0A7W6JR09"/>
<dbReference type="EC" id="2.3.1.16" evidence="8"/>
<evidence type="ECO:0000256" key="1">
    <source>
        <dbReference type="ARBA" id="ARBA00010982"/>
    </source>
</evidence>
<evidence type="ECO:0000256" key="3">
    <source>
        <dbReference type="ARBA" id="ARBA00023315"/>
    </source>
</evidence>
<dbReference type="Proteomes" id="UP000557392">
    <property type="component" value="Unassembled WGS sequence"/>
</dbReference>
<gene>
    <name evidence="8" type="ORF">GGR46_001494</name>
</gene>
<protein>
    <submittedName>
        <fullName evidence="8">Acetyl-CoA C-acetyltransferase/acetyl-CoA acyltransferase</fullName>
        <ecNumber evidence="8">2.3.1.16</ecNumber>
        <ecNumber evidence="8">2.3.1.9</ecNumber>
    </submittedName>
</protein>
<dbReference type="Gene3D" id="3.40.47.10">
    <property type="match status" value="1"/>
</dbReference>
<evidence type="ECO:0000313" key="9">
    <source>
        <dbReference type="Proteomes" id="UP000557392"/>
    </source>
</evidence>
<proteinExistence type="inferred from homology"/>
<accession>A0A7W6JR09</accession>
<dbReference type="GO" id="GO:0005829">
    <property type="term" value="C:cytosol"/>
    <property type="evidence" value="ECO:0007669"/>
    <property type="project" value="TreeGrafter"/>
</dbReference>
<comment type="similarity">
    <text evidence="1 5">Belongs to the thiolase-like superfamily. Thiolase family.</text>
</comment>
<dbReference type="InterPro" id="IPR020613">
    <property type="entry name" value="Thiolase_CS"/>
</dbReference>
<comment type="caution">
    <text evidence="8">The sequence shown here is derived from an EMBL/GenBank/DDBJ whole genome shotgun (WGS) entry which is preliminary data.</text>
</comment>
<dbReference type="NCBIfam" id="TIGR01930">
    <property type="entry name" value="AcCoA-C-Actrans"/>
    <property type="match status" value="1"/>
</dbReference>
<dbReference type="InterPro" id="IPR020617">
    <property type="entry name" value="Thiolase_C"/>
</dbReference>
<keyword evidence="9" id="KW-1185">Reference proteome</keyword>
<dbReference type="InterPro" id="IPR002155">
    <property type="entry name" value="Thiolase"/>
</dbReference>
<feature type="active site" description="Proton acceptor" evidence="4">
    <location>
        <position position="375"/>
    </location>
</feature>
<dbReference type="PROSITE" id="PS00737">
    <property type="entry name" value="THIOLASE_2"/>
    <property type="match status" value="1"/>
</dbReference>
<evidence type="ECO:0000256" key="5">
    <source>
        <dbReference type="RuleBase" id="RU003557"/>
    </source>
</evidence>
<evidence type="ECO:0000259" key="7">
    <source>
        <dbReference type="Pfam" id="PF02803"/>
    </source>
</evidence>
<evidence type="ECO:0000313" key="8">
    <source>
        <dbReference type="EMBL" id="MBB4097961.1"/>
    </source>
</evidence>
<dbReference type="RefSeq" id="WP_183996027.1">
    <property type="nucleotide sequence ID" value="NZ_JACIEH010000001.1"/>
</dbReference>
<keyword evidence="2 5" id="KW-0808">Transferase</keyword>
<dbReference type="Pfam" id="PF00108">
    <property type="entry name" value="Thiolase_N"/>
    <property type="match status" value="1"/>
</dbReference>
<dbReference type="PANTHER" id="PTHR42689">
    <property type="entry name" value="ACETYL-COA ACYLTRANSFERASE FADA2 (3-KETOACYL-COA THIOLASE) (BETA-KETOTHIOLASE)-RELATED"/>
    <property type="match status" value="1"/>
</dbReference>
<dbReference type="EC" id="2.3.1.9" evidence="8"/>
<feature type="active site" description="Proton acceptor" evidence="4">
    <location>
        <position position="406"/>
    </location>
</feature>
<dbReference type="EMBL" id="JACIEH010000001">
    <property type="protein sequence ID" value="MBB4097961.1"/>
    <property type="molecule type" value="Genomic_DNA"/>
</dbReference>
<dbReference type="Pfam" id="PF02803">
    <property type="entry name" value="Thiolase_C"/>
    <property type="match status" value="1"/>
</dbReference>
<organism evidence="8 9">
    <name type="scientific">Sphingomonas kyeonggiensis</name>
    <dbReference type="NCBI Taxonomy" id="1268553"/>
    <lineage>
        <taxon>Bacteria</taxon>
        <taxon>Pseudomonadati</taxon>
        <taxon>Pseudomonadota</taxon>
        <taxon>Alphaproteobacteria</taxon>
        <taxon>Sphingomonadales</taxon>
        <taxon>Sphingomonadaceae</taxon>
        <taxon>Sphingomonas</taxon>
    </lineage>
</organism>
<dbReference type="InterPro" id="IPR020616">
    <property type="entry name" value="Thiolase_N"/>
</dbReference>
<feature type="active site" description="Acyl-thioester intermediate" evidence="4">
    <location>
        <position position="87"/>
    </location>
</feature>
<dbReference type="InterPro" id="IPR016039">
    <property type="entry name" value="Thiolase-like"/>
</dbReference>
<dbReference type="CDD" id="cd00751">
    <property type="entry name" value="thiolase"/>
    <property type="match status" value="1"/>
</dbReference>
<sequence>MQRFAQRTYIASGLRTPFGRGGGALADHDAISLSVPLVQAMAAQARPDLFVWGTVIPSLGWSNIGREIWLDAKLDPTVPAYSAVLACSTSMIAALTAAGMLGGDTDLVLVGGSEVMSNPPIGLTLEASKRIVKLFRTDPAEAFDALKALTPNDLVLPVKGWANRITGRTMGDHMEETAQIWNITREAQDEWSLKSHQRAVAGWESGFFDDLVISLPEISRDANPRADTSIEKLAALKPAFDKSGKGSITAGNSSPITDGAAACWVATEAGLARLPNGTHYAELVDHEIAAVDHSVDGLLMAPSFAIPRLLARHGLRYDDVALWEIHEAFAAQLLANVAALEKPGWTRDRAGVDFDFGDFPWDRLNPNGGSVAIGHPFAATGARDLSQAIKELWNMSAGSFAIVSICADGGHGTVALLRRP</sequence>
<evidence type="ECO:0000259" key="6">
    <source>
        <dbReference type="Pfam" id="PF00108"/>
    </source>
</evidence>
<dbReference type="PANTHER" id="PTHR42689:SF1">
    <property type="entry name" value="ACETYL-COA ACYLTRANSFERASE FADA2 (3-KETOACYL-COA THIOLASE) (BETA-KETOTHIOLASE)-RELATED"/>
    <property type="match status" value="1"/>
</dbReference>
<evidence type="ECO:0000256" key="4">
    <source>
        <dbReference type="PIRSR" id="PIRSR000429-1"/>
    </source>
</evidence>
<name>A0A7W6JR09_9SPHN</name>
<keyword evidence="3 5" id="KW-0012">Acyltransferase</keyword>
<dbReference type="PIRSF" id="PIRSF000429">
    <property type="entry name" value="Ac-CoA_Ac_transf"/>
    <property type="match status" value="1"/>
</dbReference>
<reference evidence="8 9" key="1">
    <citation type="submission" date="2020-08" db="EMBL/GenBank/DDBJ databases">
        <title>Genomic Encyclopedia of Type Strains, Phase IV (KMG-IV): sequencing the most valuable type-strain genomes for metagenomic binning, comparative biology and taxonomic classification.</title>
        <authorList>
            <person name="Goeker M."/>
        </authorList>
    </citation>
    <scope>NUCLEOTIDE SEQUENCE [LARGE SCALE GENOMIC DNA]</scope>
    <source>
        <strain evidence="8 9">DSM 101806</strain>
    </source>
</reference>
<dbReference type="GO" id="GO:0003985">
    <property type="term" value="F:acetyl-CoA C-acetyltransferase activity"/>
    <property type="evidence" value="ECO:0007669"/>
    <property type="project" value="UniProtKB-EC"/>
</dbReference>
<dbReference type="SUPFAM" id="SSF53901">
    <property type="entry name" value="Thiolase-like"/>
    <property type="match status" value="2"/>
</dbReference>
<dbReference type="InterPro" id="IPR050521">
    <property type="entry name" value="3-ketoacyl-CoA_Thiolase"/>
</dbReference>